<evidence type="ECO:0000259" key="6">
    <source>
        <dbReference type="PROSITE" id="PS50977"/>
    </source>
</evidence>
<dbReference type="Pfam" id="PF00440">
    <property type="entry name" value="TetR_N"/>
    <property type="match status" value="1"/>
</dbReference>
<dbReference type="Gene3D" id="1.10.357.10">
    <property type="entry name" value="Tetracycline Repressor, domain 2"/>
    <property type="match status" value="1"/>
</dbReference>
<dbReference type="InterPro" id="IPR009057">
    <property type="entry name" value="Homeodomain-like_sf"/>
</dbReference>
<evidence type="ECO:0000256" key="4">
    <source>
        <dbReference type="ARBA" id="ARBA00023163"/>
    </source>
</evidence>
<keyword evidence="3 5" id="KW-0238">DNA-binding</keyword>
<evidence type="ECO:0000256" key="3">
    <source>
        <dbReference type="ARBA" id="ARBA00023125"/>
    </source>
</evidence>
<proteinExistence type="predicted"/>
<dbReference type="GO" id="GO:0003700">
    <property type="term" value="F:DNA-binding transcription factor activity"/>
    <property type="evidence" value="ECO:0007669"/>
    <property type="project" value="TreeGrafter"/>
</dbReference>
<dbReference type="AlphaFoldDB" id="A0A5C5RHR8"/>
<evidence type="ECO:0000256" key="2">
    <source>
        <dbReference type="ARBA" id="ARBA00023015"/>
    </source>
</evidence>
<keyword evidence="1" id="KW-0678">Repressor</keyword>
<dbReference type="SUPFAM" id="SSF48498">
    <property type="entry name" value="Tetracyclin repressor-like, C-terminal domain"/>
    <property type="match status" value="1"/>
</dbReference>
<dbReference type="Proteomes" id="UP000319792">
    <property type="component" value="Unassembled WGS sequence"/>
</dbReference>
<feature type="DNA-binding region" description="H-T-H motif" evidence="5">
    <location>
        <begin position="25"/>
        <end position="44"/>
    </location>
</feature>
<sequence length="180" mass="18820">MPAAADALTEHVIAQISESGLDGLSVRTVATRAGVSIGAVQHHFPTKAAMLRAALRTVAARAAERYRGAAEIDGARERLVALLDLLLPSGIDDDTARVWVAFSARALTDPEIGEVYRDLWSRLRSAIADLVEEAGAPRTPRAEADRIAMTALALADGLTVDVLAGAVSVEEARAAMAAAV</sequence>
<dbReference type="Pfam" id="PF13977">
    <property type="entry name" value="TetR_C_6"/>
    <property type="match status" value="1"/>
</dbReference>
<evidence type="ECO:0000256" key="1">
    <source>
        <dbReference type="ARBA" id="ARBA00022491"/>
    </source>
</evidence>
<dbReference type="OrthoDB" id="3474596at2"/>
<dbReference type="RefSeq" id="WP_146437401.1">
    <property type="nucleotide sequence ID" value="NZ_VIGV01000011.1"/>
</dbReference>
<gene>
    <name evidence="7" type="ORF">FK268_21000</name>
</gene>
<dbReference type="InterPro" id="IPR001647">
    <property type="entry name" value="HTH_TetR"/>
</dbReference>
<dbReference type="InterPro" id="IPR039538">
    <property type="entry name" value="BetI_C"/>
</dbReference>
<dbReference type="PANTHER" id="PTHR30055">
    <property type="entry name" value="HTH-TYPE TRANSCRIPTIONAL REGULATOR RUTR"/>
    <property type="match status" value="1"/>
</dbReference>
<comment type="caution">
    <text evidence="7">The sequence shown here is derived from an EMBL/GenBank/DDBJ whole genome shotgun (WGS) entry which is preliminary data.</text>
</comment>
<protein>
    <submittedName>
        <fullName evidence="7">TetR family transcriptional regulator</fullName>
    </submittedName>
</protein>
<evidence type="ECO:0000256" key="5">
    <source>
        <dbReference type="PROSITE-ProRule" id="PRU00335"/>
    </source>
</evidence>
<dbReference type="PANTHER" id="PTHR30055:SF228">
    <property type="entry name" value="TRANSCRIPTIONAL REGULATOR-RELATED"/>
    <property type="match status" value="1"/>
</dbReference>
<name>A0A5C5RHR8_9ACTN</name>
<feature type="domain" description="HTH tetR-type" evidence="6">
    <location>
        <begin position="2"/>
        <end position="62"/>
    </location>
</feature>
<keyword evidence="4" id="KW-0804">Transcription</keyword>
<accession>A0A5C5RHR8</accession>
<reference evidence="7 8" key="1">
    <citation type="submission" date="2019-08" db="EMBL/GenBank/DDBJ databases">
        <title>Tsukamurella conjunctivitidis sp. nov., Tsukamurella assacharolytica sp. nov. and Tsukamurella sputae sp. nov. isolated from patients with conjunctivitis, bacteraemia (lymphoma) and respiratory infection (sputum) in Hong Kong.</title>
        <authorList>
            <person name="Fok K.M.N."/>
            <person name="Fong J.Y.H."/>
        </authorList>
    </citation>
    <scope>NUCLEOTIDE SEQUENCE [LARGE SCALE GENOMIC DNA]</scope>
    <source>
        <strain evidence="7 8">HKU70</strain>
    </source>
</reference>
<dbReference type="EMBL" id="VIGV01000011">
    <property type="protein sequence ID" value="TWS22248.1"/>
    <property type="molecule type" value="Genomic_DNA"/>
</dbReference>
<dbReference type="SUPFAM" id="SSF46689">
    <property type="entry name" value="Homeodomain-like"/>
    <property type="match status" value="1"/>
</dbReference>
<evidence type="ECO:0000313" key="7">
    <source>
        <dbReference type="EMBL" id="TWS22248.1"/>
    </source>
</evidence>
<dbReference type="InterPro" id="IPR050109">
    <property type="entry name" value="HTH-type_TetR-like_transc_reg"/>
</dbReference>
<organism evidence="7 8">
    <name type="scientific">Tsukamurella sputi</name>
    <dbReference type="NCBI Taxonomy" id="2591848"/>
    <lineage>
        <taxon>Bacteria</taxon>
        <taxon>Bacillati</taxon>
        <taxon>Actinomycetota</taxon>
        <taxon>Actinomycetes</taxon>
        <taxon>Mycobacteriales</taxon>
        <taxon>Tsukamurellaceae</taxon>
        <taxon>Tsukamurella</taxon>
    </lineage>
</organism>
<evidence type="ECO:0000313" key="8">
    <source>
        <dbReference type="Proteomes" id="UP000319792"/>
    </source>
</evidence>
<dbReference type="GO" id="GO:0000976">
    <property type="term" value="F:transcription cis-regulatory region binding"/>
    <property type="evidence" value="ECO:0007669"/>
    <property type="project" value="TreeGrafter"/>
</dbReference>
<dbReference type="InterPro" id="IPR036271">
    <property type="entry name" value="Tet_transcr_reg_TetR-rel_C_sf"/>
</dbReference>
<keyword evidence="8" id="KW-1185">Reference proteome</keyword>
<keyword evidence="2" id="KW-0805">Transcription regulation</keyword>
<dbReference type="PROSITE" id="PS50977">
    <property type="entry name" value="HTH_TETR_2"/>
    <property type="match status" value="1"/>
</dbReference>